<sequence>MSQLGYMLNYMVKTTHKEGGFNTRDSRSKLLNLAAKQLLAKGFKLRDPKGLKTKHVNYLVEKWQSEGIAPKTMKNRLSALRWWADKIGKRNVVAKDNDSYGIPRVRSNPIGKSKQLDQEKLTQIPCDRLKLSLRLQQQFGLRREESIKFDLSYAMRSDHIRIKGSWAKGGKYREIPITRQSQLDLLKDIKALPQSTLIPADKNYKQQLERYERETDKVGLNKNHGLRHHYTRERYLELTGWQCPADGGPSRRALSAEHYAIDTAIRLQISKELGHERLNITYSYLGS</sequence>
<dbReference type="OrthoDB" id="5394387at2"/>
<dbReference type="InterPro" id="IPR024457">
    <property type="entry name" value="Putative_integrase_N"/>
</dbReference>
<name>A0A1H3XSZ5_ALKAM</name>
<evidence type="ECO:0000256" key="1">
    <source>
        <dbReference type="ARBA" id="ARBA00023172"/>
    </source>
</evidence>
<keyword evidence="5" id="KW-1185">Reference proteome</keyword>
<dbReference type="AlphaFoldDB" id="A0A1H3XSZ5"/>
<dbReference type="Pfam" id="PF12835">
    <property type="entry name" value="Integrase_1"/>
    <property type="match status" value="1"/>
</dbReference>
<dbReference type="GO" id="GO:0006310">
    <property type="term" value="P:DNA recombination"/>
    <property type="evidence" value="ECO:0007669"/>
    <property type="project" value="UniProtKB-KW"/>
</dbReference>
<protein>
    <submittedName>
        <fullName evidence="4">Site-specific recombinase XerC</fullName>
    </submittedName>
</protein>
<dbReference type="Gene3D" id="1.10.443.10">
    <property type="entry name" value="Intergrase catalytic core"/>
    <property type="match status" value="1"/>
</dbReference>
<keyword evidence="1" id="KW-0233">DNA recombination</keyword>
<reference evidence="4 5" key="1">
    <citation type="submission" date="2016-10" db="EMBL/GenBank/DDBJ databases">
        <authorList>
            <person name="de Groot N.N."/>
        </authorList>
    </citation>
    <scope>NUCLEOTIDE SEQUENCE [LARGE SCALE GENOMIC DNA]</scope>
    <source>
        <strain evidence="4 5">CGMCC 1.3430</strain>
    </source>
</reference>
<accession>A0A1H3XSZ5</accession>
<organism evidence="4 5">
    <name type="scientific">Alkalimonas amylolytica</name>
    <dbReference type="NCBI Taxonomy" id="152573"/>
    <lineage>
        <taxon>Bacteria</taxon>
        <taxon>Pseudomonadati</taxon>
        <taxon>Pseudomonadota</taxon>
        <taxon>Gammaproteobacteria</taxon>
        <taxon>Alkalimonas</taxon>
    </lineage>
</organism>
<feature type="domain" description="Putative integrase N-terminal" evidence="2">
    <location>
        <begin position="1"/>
        <end position="92"/>
    </location>
</feature>
<evidence type="ECO:0000313" key="4">
    <source>
        <dbReference type="EMBL" id="SEA01724.1"/>
    </source>
</evidence>
<dbReference type="EMBL" id="FNRM01000001">
    <property type="protein sequence ID" value="SEA01724.1"/>
    <property type="molecule type" value="Genomic_DNA"/>
</dbReference>
<dbReference type="Proteomes" id="UP000198773">
    <property type="component" value="Unassembled WGS sequence"/>
</dbReference>
<dbReference type="Pfam" id="PF12834">
    <property type="entry name" value="Phage_int_SAM_2"/>
    <property type="match status" value="1"/>
</dbReference>
<dbReference type="RefSeq" id="WP_091338514.1">
    <property type="nucleotide sequence ID" value="NZ_FNRM01000001.1"/>
</dbReference>
<dbReference type="InterPro" id="IPR024456">
    <property type="entry name" value="Integrase_catalytic_putative"/>
</dbReference>
<evidence type="ECO:0000313" key="5">
    <source>
        <dbReference type="Proteomes" id="UP000198773"/>
    </source>
</evidence>
<gene>
    <name evidence="4" type="ORF">SAMN04488051_101351</name>
</gene>
<proteinExistence type="predicted"/>
<feature type="domain" description="Integrase catalytic" evidence="3">
    <location>
        <begin position="129"/>
        <end position="232"/>
    </location>
</feature>
<dbReference type="InterPro" id="IPR013762">
    <property type="entry name" value="Integrase-like_cat_sf"/>
</dbReference>
<evidence type="ECO:0000259" key="3">
    <source>
        <dbReference type="Pfam" id="PF12835"/>
    </source>
</evidence>
<dbReference type="GO" id="GO:0015074">
    <property type="term" value="P:DNA integration"/>
    <property type="evidence" value="ECO:0007669"/>
    <property type="project" value="InterPro"/>
</dbReference>
<evidence type="ECO:0000259" key="2">
    <source>
        <dbReference type="Pfam" id="PF12834"/>
    </source>
</evidence>
<dbReference type="SUPFAM" id="SSF56349">
    <property type="entry name" value="DNA breaking-rejoining enzymes"/>
    <property type="match status" value="1"/>
</dbReference>
<dbReference type="GO" id="GO:0003677">
    <property type="term" value="F:DNA binding"/>
    <property type="evidence" value="ECO:0007669"/>
    <property type="project" value="InterPro"/>
</dbReference>
<dbReference type="InterPro" id="IPR011010">
    <property type="entry name" value="DNA_brk_join_enz"/>
</dbReference>